<feature type="domain" description="CBS" evidence="3">
    <location>
        <begin position="73"/>
        <end position="129"/>
    </location>
</feature>
<evidence type="ECO:0000259" key="3">
    <source>
        <dbReference type="PROSITE" id="PS51371"/>
    </source>
</evidence>
<dbReference type="SUPFAM" id="SSF54631">
    <property type="entry name" value="CBS-domain pair"/>
    <property type="match status" value="1"/>
</dbReference>
<dbReference type="Gene3D" id="3.10.580.10">
    <property type="entry name" value="CBS-domain"/>
    <property type="match status" value="1"/>
</dbReference>
<feature type="domain" description="CBS" evidence="3">
    <location>
        <begin position="8"/>
        <end position="67"/>
    </location>
</feature>
<reference evidence="4 5" key="1">
    <citation type="submission" date="2021-03" db="EMBL/GenBank/DDBJ databases">
        <title>Sequencing the genomes of 1000 actinobacteria strains.</title>
        <authorList>
            <person name="Klenk H.-P."/>
        </authorList>
    </citation>
    <scope>NUCLEOTIDE SEQUENCE [LARGE SCALE GENOMIC DNA]</scope>
    <source>
        <strain evidence="4 5">DSM 44580</strain>
    </source>
</reference>
<accession>A0ABS5A5E4</accession>
<protein>
    <submittedName>
        <fullName evidence="4">CBS domain-containing protein</fullName>
    </submittedName>
</protein>
<gene>
    <name evidence="4" type="ORF">JOF53_000687</name>
</gene>
<dbReference type="InterPro" id="IPR046342">
    <property type="entry name" value="CBS_dom_sf"/>
</dbReference>
<dbReference type="EMBL" id="JAGIOO010000001">
    <property type="protein sequence ID" value="MBP2471815.1"/>
    <property type="molecule type" value="Genomic_DNA"/>
</dbReference>
<name>A0ABS5A5E4_9PSEU</name>
<dbReference type="PANTHER" id="PTHR43080:SF26">
    <property type="entry name" value="REGULATORY PROTEIN"/>
    <property type="match status" value="1"/>
</dbReference>
<evidence type="ECO:0000313" key="4">
    <source>
        <dbReference type="EMBL" id="MBP2471815.1"/>
    </source>
</evidence>
<dbReference type="Pfam" id="PF00571">
    <property type="entry name" value="CBS"/>
    <property type="match status" value="2"/>
</dbReference>
<keyword evidence="1 2" id="KW-0129">CBS domain</keyword>
<dbReference type="RefSeq" id="WP_158103621.1">
    <property type="nucleotide sequence ID" value="NZ_JAGIOO010000001.1"/>
</dbReference>
<evidence type="ECO:0000256" key="1">
    <source>
        <dbReference type="ARBA" id="ARBA00023122"/>
    </source>
</evidence>
<dbReference type="InterPro" id="IPR000644">
    <property type="entry name" value="CBS_dom"/>
</dbReference>
<dbReference type="InterPro" id="IPR051257">
    <property type="entry name" value="Diverse_CBS-Domain"/>
</dbReference>
<dbReference type="PANTHER" id="PTHR43080">
    <property type="entry name" value="CBS DOMAIN-CONTAINING PROTEIN CBSX3, MITOCHONDRIAL"/>
    <property type="match status" value="1"/>
</dbReference>
<evidence type="ECO:0000256" key="2">
    <source>
        <dbReference type="PROSITE-ProRule" id="PRU00703"/>
    </source>
</evidence>
<dbReference type="PROSITE" id="PS51371">
    <property type="entry name" value="CBS"/>
    <property type="match status" value="2"/>
</dbReference>
<comment type="caution">
    <text evidence="4">The sequence shown here is derived from an EMBL/GenBank/DDBJ whole genome shotgun (WGS) entry which is preliminary data.</text>
</comment>
<evidence type="ECO:0000313" key="5">
    <source>
        <dbReference type="Proteomes" id="UP001519363"/>
    </source>
</evidence>
<proteinExistence type="predicted"/>
<dbReference type="SMART" id="SM00116">
    <property type="entry name" value="CBS"/>
    <property type="match status" value="2"/>
</dbReference>
<dbReference type="Proteomes" id="UP001519363">
    <property type="component" value="Unassembled WGS sequence"/>
</dbReference>
<sequence>MARARDLMSTPVVCVRADLPLHAAARLLAERGFAALPVLDEDDRLVGMIAECDLLRAHLARGGWQARTVATALTRTVAAVTPETRLDDLAEHLLDLRYRSVPVVDGAALLGIVSRRDLLRALTREPEDTSEEASCTSW</sequence>
<organism evidence="4 5">
    <name type="scientific">Crossiella equi</name>
    <dbReference type="NCBI Taxonomy" id="130796"/>
    <lineage>
        <taxon>Bacteria</taxon>
        <taxon>Bacillati</taxon>
        <taxon>Actinomycetota</taxon>
        <taxon>Actinomycetes</taxon>
        <taxon>Pseudonocardiales</taxon>
        <taxon>Pseudonocardiaceae</taxon>
        <taxon>Crossiella</taxon>
    </lineage>
</organism>
<keyword evidence="5" id="KW-1185">Reference proteome</keyword>